<feature type="region of interest" description="Disordered" evidence="1">
    <location>
        <begin position="811"/>
        <end position="1054"/>
    </location>
</feature>
<feature type="compositionally biased region" description="Polar residues" evidence="1">
    <location>
        <begin position="464"/>
        <end position="477"/>
    </location>
</feature>
<dbReference type="SMART" id="SM00262">
    <property type="entry name" value="GEL"/>
    <property type="match status" value="1"/>
</dbReference>
<feature type="compositionally biased region" description="Polar residues" evidence="1">
    <location>
        <begin position="591"/>
        <end position="608"/>
    </location>
</feature>
<feature type="compositionally biased region" description="Low complexity" evidence="1">
    <location>
        <begin position="1117"/>
        <end position="1129"/>
    </location>
</feature>
<feature type="compositionally biased region" description="Polar residues" evidence="1">
    <location>
        <begin position="527"/>
        <end position="536"/>
    </location>
</feature>
<protein>
    <submittedName>
        <fullName evidence="3">Uncharacterized protein</fullName>
    </submittedName>
</protein>
<feature type="compositionally biased region" description="Polar residues" evidence="1">
    <location>
        <begin position="1014"/>
        <end position="1054"/>
    </location>
</feature>
<dbReference type="Proteomes" id="UP000054988">
    <property type="component" value="Unassembled WGS sequence"/>
</dbReference>
<accession>A0A0W0FH51</accession>
<proteinExistence type="predicted"/>
<dbReference type="GO" id="GO:0015629">
    <property type="term" value="C:actin cytoskeleton"/>
    <property type="evidence" value="ECO:0007669"/>
    <property type="project" value="TreeGrafter"/>
</dbReference>
<comment type="caution">
    <text evidence="3">The sequence shown here is derived from an EMBL/GenBank/DDBJ whole genome shotgun (WGS) entry which is preliminary data.</text>
</comment>
<evidence type="ECO:0000313" key="4">
    <source>
        <dbReference type="Proteomes" id="UP000054988"/>
    </source>
</evidence>
<feature type="region of interest" description="Disordered" evidence="1">
    <location>
        <begin position="1072"/>
        <end position="1137"/>
    </location>
</feature>
<dbReference type="InterPro" id="IPR007122">
    <property type="entry name" value="Villin/Gelsolin"/>
</dbReference>
<dbReference type="EMBL" id="LATX01001986">
    <property type="protein sequence ID" value="KTB35661.1"/>
    <property type="molecule type" value="Genomic_DNA"/>
</dbReference>
<feature type="compositionally biased region" description="Basic and acidic residues" evidence="1">
    <location>
        <begin position="330"/>
        <end position="340"/>
    </location>
</feature>
<evidence type="ECO:0000256" key="2">
    <source>
        <dbReference type="SAM" id="SignalP"/>
    </source>
</evidence>
<organism evidence="3 4">
    <name type="scientific">Moniliophthora roreri</name>
    <name type="common">Frosty pod rot fungus</name>
    <name type="synonym">Monilia roreri</name>
    <dbReference type="NCBI Taxonomy" id="221103"/>
    <lineage>
        <taxon>Eukaryota</taxon>
        <taxon>Fungi</taxon>
        <taxon>Dikarya</taxon>
        <taxon>Basidiomycota</taxon>
        <taxon>Agaricomycotina</taxon>
        <taxon>Agaricomycetes</taxon>
        <taxon>Agaricomycetidae</taxon>
        <taxon>Agaricales</taxon>
        <taxon>Marasmiineae</taxon>
        <taxon>Marasmiaceae</taxon>
        <taxon>Moniliophthora</taxon>
    </lineage>
</organism>
<dbReference type="PANTHER" id="PTHR11977">
    <property type="entry name" value="VILLIN"/>
    <property type="match status" value="1"/>
</dbReference>
<dbReference type="Gene3D" id="3.40.20.10">
    <property type="entry name" value="Severin"/>
    <property type="match status" value="2"/>
</dbReference>
<dbReference type="PROSITE" id="PS51257">
    <property type="entry name" value="PROKAR_LIPOPROTEIN"/>
    <property type="match status" value="1"/>
</dbReference>
<feature type="compositionally biased region" description="Basic and acidic residues" evidence="1">
    <location>
        <begin position="871"/>
        <end position="884"/>
    </location>
</feature>
<feature type="compositionally biased region" description="Polar residues" evidence="1">
    <location>
        <begin position="674"/>
        <end position="692"/>
    </location>
</feature>
<feature type="compositionally biased region" description="Polar residues" evidence="1">
    <location>
        <begin position="855"/>
        <end position="870"/>
    </location>
</feature>
<feature type="region of interest" description="Disordered" evidence="1">
    <location>
        <begin position="290"/>
        <end position="362"/>
    </location>
</feature>
<evidence type="ECO:0000256" key="1">
    <source>
        <dbReference type="SAM" id="MobiDB-lite"/>
    </source>
</evidence>
<feature type="compositionally biased region" description="Low complexity" evidence="1">
    <location>
        <begin position="730"/>
        <end position="739"/>
    </location>
</feature>
<feature type="compositionally biased region" description="Polar residues" evidence="1">
    <location>
        <begin position="623"/>
        <end position="642"/>
    </location>
</feature>
<keyword evidence="2" id="KW-0732">Signal</keyword>
<feature type="compositionally biased region" description="Polar residues" evidence="1">
    <location>
        <begin position="751"/>
        <end position="770"/>
    </location>
</feature>
<dbReference type="GO" id="GO:0051015">
    <property type="term" value="F:actin filament binding"/>
    <property type="evidence" value="ECO:0007669"/>
    <property type="project" value="InterPro"/>
</dbReference>
<dbReference type="SUPFAM" id="SSF55753">
    <property type="entry name" value="Actin depolymerizing proteins"/>
    <property type="match status" value="2"/>
</dbReference>
<dbReference type="GO" id="GO:0008154">
    <property type="term" value="P:actin polymerization or depolymerization"/>
    <property type="evidence" value="ECO:0007669"/>
    <property type="project" value="TreeGrafter"/>
</dbReference>
<feature type="compositionally biased region" description="Pro residues" evidence="1">
    <location>
        <begin position="711"/>
        <end position="722"/>
    </location>
</feature>
<reference evidence="3 4" key="1">
    <citation type="submission" date="2015-12" db="EMBL/GenBank/DDBJ databases">
        <title>Draft genome sequence of Moniliophthora roreri, the causal agent of frosty pod rot of cacao.</title>
        <authorList>
            <person name="Aime M.C."/>
            <person name="Diaz-Valderrama J.R."/>
            <person name="Kijpornyongpan T."/>
            <person name="Phillips-Mora W."/>
        </authorList>
    </citation>
    <scope>NUCLEOTIDE SEQUENCE [LARGE SCALE GENOMIC DNA]</scope>
    <source>
        <strain evidence="3 4">MCA 2952</strain>
    </source>
</reference>
<gene>
    <name evidence="3" type="ORF">WG66_11826</name>
</gene>
<dbReference type="GO" id="GO:0005546">
    <property type="term" value="F:phosphatidylinositol-4,5-bisphosphate binding"/>
    <property type="evidence" value="ECO:0007669"/>
    <property type="project" value="TreeGrafter"/>
</dbReference>
<feature type="compositionally biased region" description="Polar residues" evidence="1">
    <location>
        <begin position="386"/>
        <end position="405"/>
    </location>
</feature>
<dbReference type="eggNOG" id="ENOG502S1NR">
    <property type="taxonomic scope" value="Eukaryota"/>
</dbReference>
<dbReference type="PANTHER" id="PTHR11977:SF133">
    <property type="entry name" value="DUF4045 DOMAIN-CONTAINING PROTEIN"/>
    <property type="match status" value="1"/>
</dbReference>
<sequence>MLGRTKSVAFSTILFGASLIPVHSLTLSSSCQASLRGLLESDDAACLNAPALISSVLGAQDDINVPRIMDSYLTSLCSSGSCSDDSLAAVTRNLTSGCSEDLAALEINLEGLQDKIVDVVQQVYPTVREIACLKDNNANQFCATQTLDNLSKVIGGLNFDDLSFLDLFADARRLEAFTIARSDFPSIVSQVDDEVSGFCGASFVDGVTPDSVTQTAQPGIFAASQVMTSSPMASPRRSFDIPKPEDGLAEWTSKIRALQQQVDADEEAEHRRLEEEIAASRLARMRRSRGIGYGSGSRTSSVEIDKDKVSSLKEDKDSSTMMDDMGSIAERQKGQQDALRKLMGSSASVSGSERVTPPVGSARAEPMSLAAFMGGRTTGPRLNKHAPQQNAHDPTQFEQRTSITSPHPVFGRGGVAMPGMAKPSKDHLSYGRETDTPVALGRKKSQPELRPSPEYVPTRERNDSAPSLSKQFPSSPSAVPPRPNSVTSRYMDAISERPISPQKSGGRARERTMSTPYRPPSDRGLFPSSSSNVSRTSFHDTDNPPISPQKSGSRERRLSTPGRTSPTKGVSFVLPSDSEDAEPYRNKRASLGNTSRPKTPTSDSSVSKSPPHRPIVEMPSLARTIQPQPRSPSNVPQISASPTPSPAFLKAPAPKEPTPSLSRLAGRGFVQNMVKATQQWENQTPSTQTTPEKQVPGRKATVLDRWQPREPTNPSPSPPISPKPAVMRKSWTTETAPSTSPAPAPSKPLRSATSFTSFRQNVEKNLSQPSEEMKGVGSATTLVVFKPAPVEEEATEFADVDELGMKPKAASILGGKLPAQTGKPLIHPTKERAKKPKKSTRTTSKSEHVIAEPQVSLSSRTESSVRATSPKNDHETVAENDHPQPPKLTPPSSNGVRSGKVTDRWLDQPIIGVKPVLSRESSQSEALKVSGLASRKPLPGLVSSPALPSTFNPINRAPSKSPDIPGRSTTDSSSSSAPKSPGGENSRPITPVRHTRIPSTGNRATVMDIAQAFDQESVQAPKTESPTQEEQQPTMEVTSPISSSADESSRQSVFPVTLERRRSVFEKFSAPSLPPLKEESTPISSPAATLARPDPEDDKARQPLKDIFNNDAAQDLPSSSQILPSSAPSKGSKVIPSQEGSKIVHLAHIDQPLPSVDYNAVIKSRRIEQRKSSDTNTISVEVMSIVGNSSTALSKDINIFHDSEVLAIVHRFKSKSSGLVGTIVWGWFGKNSQSGEREAQKLEELAKRYGTSMVMVNQNYEPTDLVQILGGQMFIRQGPRAHWSSENTAMHVVRSRNGLVFIDELDLNIKNLCSGFSYCLTLLDTVYVWHGRGSTDLERRAALQYGRLLSSNIVEFIQGINDEEEMFWMVLGEGEFAIADYWRWKRMSPEHDPRIWLVDASQPGEPVATVDFLQNEIARDSVHVVDCIWEFFVVVGSRARGKRTDIRLALAVATELSVRLGRERPFTPTVHTVVFPSQVPLDLKAHIREMDESFLNDNDIPDHMNILPREDALDHLRRRSWEEFALRDRSMLPLGMAPL</sequence>
<feature type="region of interest" description="Disordered" evidence="1">
    <location>
        <begin position="376"/>
        <end position="776"/>
    </location>
</feature>
<feature type="compositionally biased region" description="Basic and acidic residues" evidence="1">
    <location>
        <begin position="303"/>
        <end position="318"/>
    </location>
</feature>
<feature type="compositionally biased region" description="Basic and acidic residues" evidence="1">
    <location>
        <begin position="423"/>
        <end position="435"/>
    </location>
</feature>
<feature type="chain" id="PRO_5006901777" evidence="2">
    <location>
        <begin position="25"/>
        <end position="1539"/>
    </location>
</feature>
<name>A0A0W0FH51_MONRR</name>
<evidence type="ECO:0000313" key="3">
    <source>
        <dbReference type="EMBL" id="KTB35661.1"/>
    </source>
</evidence>
<dbReference type="GO" id="GO:0051014">
    <property type="term" value="P:actin filament severing"/>
    <property type="evidence" value="ECO:0007669"/>
    <property type="project" value="TreeGrafter"/>
</dbReference>
<dbReference type="GO" id="GO:0005737">
    <property type="term" value="C:cytoplasm"/>
    <property type="evidence" value="ECO:0007669"/>
    <property type="project" value="TreeGrafter"/>
</dbReference>
<feature type="signal peptide" evidence="2">
    <location>
        <begin position="1"/>
        <end position="24"/>
    </location>
</feature>
<dbReference type="GO" id="GO:0051016">
    <property type="term" value="P:barbed-end actin filament capping"/>
    <property type="evidence" value="ECO:0007669"/>
    <property type="project" value="TreeGrafter"/>
</dbReference>
<dbReference type="InterPro" id="IPR029006">
    <property type="entry name" value="ADF-H/Gelsolin-like_dom_sf"/>
</dbReference>